<evidence type="ECO:0000256" key="2">
    <source>
        <dbReference type="SAM" id="MobiDB-lite"/>
    </source>
</evidence>
<dbReference type="InterPro" id="IPR039726">
    <property type="entry name" value="Prp40-like"/>
</dbReference>
<dbReference type="Proteomes" id="UP000182444">
    <property type="component" value="Chromosome 1D"/>
</dbReference>
<dbReference type="GO" id="GO:0005685">
    <property type="term" value="C:U1 snRNP"/>
    <property type="evidence" value="ECO:0007669"/>
    <property type="project" value="TreeGrafter"/>
</dbReference>
<dbReference type="Proteomes" id="UP000256601">
    <property type="component" value="Unassembled WGS sequence"/>
</dbReference>
<dbReference type="SUPFAM" id="SSF81698">
    <property type="entry name" value="FF domain"/>
    <property type="match status" value="3"/>
</dbReference>
<dbReference type="Pfam" id="PF00397">
    <property type="entry name" value="WW"/>
    <property type="match status" value="1"/>
</dbReference>
<dbReference type="GO" id="GO:0071004">
    <property type="term" value="C:U2-type prespliceosome"/>
    <property type="evidence" value="ECO:0007669"/>
    <property type="project" value="TreeGrafter"/>
</dbReference>
<feature type="compositionally biased region" description="Basic and acidic residues" evidence="2">
    <location>
        <begin position="1"/>
        <end position="12"/>
    </location>
</feature>
<dbReference type="SUPFAM" id="SSF51045">
    <property type="entry name" value="WW domain"/>
    <property type="match status" value="2"/>
</dbReference>
<dbReference type="GO" id="GO:0003723">
    <property type="term" value="F:RNA binding"/>
    <property type="evidence" value="ECO:0007669"/>
    <property type="project" value="TreeGrafter"/>
</dbReference>
<dbReference type="PANTHER" id="PTHR11864:SF0">
    <property type="entry name" value="PRP40 PRE-MRNA PROCESSING FACTOR 40 HOMOLOG A (YEAST)"/>
    <property type="match status" value="1"/>
</dbReference>
<feature type="domain" description="WW" evidence="3">
    <location>
        <begin position="1"/>
        <end position="30"/>
    </location>
</feature>
<dbReference type="SMART" id="SM00441">
    <property type="entry name" value="FF"/>
    <property type="match status" value="3"/>
</dbReference>
<dbReference type="AlphaFoldDB" id="A0A1H6PVE2"/>
<feature type="coiled-coil region" evidence="1">
    <location>
        <begin position="310"/>
        <end position="345"/>
    </location>
</feature>
<evidence type="ECO:0000313" key="4">
    <source>
        <dbReference type="EMBL" id="AOW03501.1"/>
    </source>
</evidence>
<dbReference type="InterPro" id="IPR036020">
    <property type="entry name" value="WW_dom_sf"/>
</dbReference>
<organism evidence="4 6">
    <name type="scientific">Yarrowia lipolytica</name>
    <name type="common">Candida lipolytica</name>
    <dbReference type="NCBI Taxonomy" id="4952"/>
    <lineage>
        <taxon>Eukaryota</taxon>
        <taxon>Fungi</taxon>
        <taxon>Dikarya</taxon>
        <taxon>Ascomycota</taxon>
        <taxon>Saccharomycotina</taxon>
        <taxon>Dipodascomycetes</taxon>
        <taxon>Dipodascales</taxon>
        <taxon>Dipodascales incertae sedis</taxon>
        <taxon>Yarrowia</taxon>
    </lineage>
</organism>
<proteinExistence type="predicted"/>
<dbReference type="eggNOG" id="KOG0152">
    <property type="taxonomic scope" value="Eukaryota"/>
</dbReference>
<gene>
    <name evidence="5" type="ORF">B0I71DRAFT_131832</name>
    <name evidence="4" type="ORF">YALI1_D03604g</name>
</gene>
<keyword evidence="1" id="KW-0175">Coiled coil</keyword>
<dbReference type="VEuPathDB" id="FungiDB:YALI0_D02827g"/>
<reference evidence="4 6" key="1">
    <citation type="journal article" date="2016" name="PLoS ONE">
        <title>Sequence Assembly of Yarrowia lipolytica Strain W29/CLIB89 Shows Transposable Element Diversity.</title>
        <authorList>
            <person name="Magnan C."/>
            <person name="Yu J."/>
            <person name="Chang I."/>
            <person name="Jahn E."/>
            <person name="Kanomata Y."/>
            <person name="Wu J."/>
            <person name="Zeller M."/>
            <person name="Oakes M."/>
            <person name="Baldi P."/>
            <person name="Sandmeyer S."/>
        </authorList>
    </citation>
    <scope>NUCLEOTIDE SEQUENCE [LARGE SCALE GENOMIC DNA]</scope>
    <source>
        <strain evidence="4">CLIB89</strain>
        <strain evidence="6">CLIB89(W29)</strain>
    </source>
</reference>
<dbReference type="Pfam" id="PF01846">
    <property type="entry name" value="FF"/>
    <property type="match status" value="2"/>
</dbReference>
<dbReference type="InterPro" id="IPR001202">
    <property type="entry name" value="WW_dom"/>
</dbReference>
<dbReference type="GeneID" id="2910544"/>
<dbReference type="InterPro" id="IPR002713">
    <property type="entry name" value="FF_domain"/>
</dbReference>
<name>A0A1H6PVE2_YARLL</name>
<dbReference type="PANTHER" id="PTHR11864">
    <property type="entry name" value="PRE-MRNA-PROCESSING PROTEIN PRP40"/>
    <property type="match status" value="1"/>
</dbReference>
<evidence type="ECO:0000313" key="6">
    <source>
        <dbReference type="Proteomes" id="UP000182444"/>
    </source>
</evidence>
<evidence type="ECO:0000313" key="7">
    <source>
        <dbReference type="Proteomes" id="UP000256601"/>
    </source>
</evidence>
<evidence type="ECO:0000259" key="3">
    <source>
        <dbReference type="PROSITE" id="PS50020"/>
    </source>
</evidence>
<feature type="region of interest" description="Disordered" evidence="2">
    <location>
        <begin position="536"/>
        <end position="568"/>
    </location>
</feature>
<dbReference type="Gene3D" id="1.10.10.440">
    <property type="entry name" value="FF domain"/>
    <property type="match status" value="3"/>
</dbReference>
<evidence type="ECO:0000313" key="5">
    <source>
        <dbReference type="EMBL" id="RDW25887.1"/>
    </source>
</evidence>
<dbReference type="KEGG" id="yli:2910544"/>
<feature type="domain" description="WW" evidence="3">
    <location>
        <begin position="44"/>
        <end position="71"/>
    </location>
</feature>
<sequence length="568" mass="66753">MTWQEHKAEDGRTYYFDPETQNSTWDKPEELFTEREIALKRTNWKEYTAEGGRKYWFNTESKESVWVFPADAEAILQGEAAADESIPKEPREVREQRGREKREEHLPSLSSIAPDNVQQQFKGGSSEEIEASYKQLMADKEVDSSWTVQKLMKECLEDPRYWAVRDALRRRELFEEFLTEIEQKEVQETLDKRLEYQQRVYDLFEQSNKIGPYSRWISVEEEFRDDPLFHTGHVDDRKLALAKYVRFLNEQEQKKTAEIKAAGKQFLKSVLQIDIVKSTWNDTLRDIKSRSAELAAERPEMRLLNKMDLLDVYSKTIEEKEAELVEQIEQKSAVAARQARIARQQFVKLLSEQVDKGHIVYTTKWKELVDYIKDDVRFQNLCGIRHSSTPLDLFWDVIEVENRRVRNLRTIAQGYLTSEGKNIDSLTLDEFGHLIAACSDYTTNLEHPRYTQQVYNALKDSDFEIDRFASDRKLRRLQDDFRYALRDMEPVIQVSDTWDAVRRVADRLPEAKGLSAVQREAAFDKYIARLRDRPRGRVGRDRDVRGGGERERGDRGERGDKRGVSLDY</sequence>
<dbReference type="RefSeq" id="XP_502342.1">
    <property type="nucleotide sequence ID" value="XM_502342.1"/>
</dbReference>
<feature type="region of interest" description="Disordered" evidence="2">
    <location>
        <begin position="1"/>
        <end position="28"/>
    </location>
</feature>
<dbReference type="PROSITE" id="PS50020">
    <property type="entry name" value="WW_DOMAIN_2"/>
    <property type="match status" value="2"/>
</dbReference>
<dbReference type="SMART" id="SM00456">
    <property type="entry name" value="WW"/>
    <property type="match status" value="2"/>
</dbReference>
<dbReference type="Gene3D" id="2.20.70.10">
    <property type="match status" value="2"/>
</dbReference>
<feature type="compositionally biased region" description="Basic and acidic residues" evidence="2">
    <location>
        <begin position="85"/>
        <end position="106"/>
    </location>
</feature>
<dbReference type="PROSITE" id="PS01159">
    <property type="entry name" value="WW_DOMAIN_1"/>
    <property type="match status" value="1"/>
</dbReference>
<protein>
    <recommendedName>
        <fullName evidence="3">WW domain-containing protein</fullName>
    </recommendedName>
</protein>
<reference evidence="5 7" key="2">
    <citation type="submission" date="2018-07" db="EMBL/GenBank/DDBJ databases">
        <title>Draft Genome Assemblies for Five Robust Yarrowia lipolytica Strains Exhibiting High Lipid Production and Pentose Sugar Utilization and Sugar Alcohol Secretion from Undetoxified Lignocellulosic Biomass Hydrolysates.</title>
        <authorList>
            <consortium name="DOE Joint Genome Institute"/>
            <person name="Walker C."/>
            <person name="Ryu S."/>
            <person name="Na H."/>
            <person name="Zane M."/>
            <person name="LaButti K."/>
            <person name="Lipzen A."/>
            <person name="Haridas S."/>
            <person name="Barry K."/>
            <person name="Grigoriev I.V."/>
            <person name="Quarterman J."/>
            <person name="Slininger P."/>
            <person name="Dien B."/>
            <person name="Trinh C.T."/>
        </authorList>
    </citation>
    <scope>NUCLEOTIDE SEQUENCE [LARGE SCALE GENOMIC DNA]</scope>
    <source>
        <strain evidence="5 7">YB392</strain>
    </source>
</reference>
<dbReference type="OMA" id="NEPIYKH"/>
<accession>A0A1H6PVE2</accession>
<dbReference type="OrthoDB" id="187617at2759"/>
<dbReference type="CDD" id="cd00201">
    <property type="entry name" value="WW"/>
    <property type="match status" value="2"/>
</dbReference>
<dbReference type="InterPro" id="IPR036517">
    <property type="entry name" value="FF_domain_sf"/>
</dbReference>
<feature type="compositionally biased region" description="Polar residues" evidence="2">
    <location>
        <begin position="108"/>
        <end position="122"/>
    </location>
</feature>
<evidence type="ECO:0000256" key="1">
    <source>
        <dbReference type="SAM" id="Coils"/>
    </source>
</evidence>
<dbReference type="EMBL" id="CP017556">
    <property type="protein sequence ID" value="AOW03501.1"/>
    <property type="molecule type" value="Genomic_DNA"/>
</dbReference>
<dbReference type="GO" id="GO:0045292">
    <property type="term" value="P:mRNA cis splicing, via spliceosome"/>
    <property type="evidence" value="ECO:0007669"/>
    <property type="project" value="InterPro"/>
</dbReference>
<dbReference type="VEuPathDB" id="FungiDB:YALI1_D03604g"/>
<feature type="region of interest" description="Disordered" evidence="2">
    <location>
        <begin position="79"/>
        <end position="122"/>
    </location>
</feature>
<dbReference type="EMBL" id="KZ858991">
    <property type="protein sequence ID" value="RDW25887.1"/>
    <property type="molecule type" value="Genomic_DNA"/>
</dbReference>